<reference evidence="2 3" key="1">
    <citation type="submission" date="2019-05" db="EMBL/GenBank/DDBJ databases">
        <title>Another draft genome of Portunus trituberculatus and its Hox gene families provides insights of decapod evolution.</title>
        <authorList>
            <person name="Jeong J.-H."/>
            <person name="Song I."/>
            <person name="Kim S."/>
            <person name="Choi T."/>
            <person name="Kim D."/>
            <person name="Ryu S."/>
            <person name="Kim W."/>
        </authorList>
    </citation>
    <scope>NUCLEOTIDE SEQUENCE [LARGE SCALE GENOMIC DNA]</scope>
    <source>
        <tissue evidence="2">Muscle</tissue>
    </source>
</reference>
<keyword evidence="3" id="KW-1185">Reference proteome</keyword>
<protein>
    <submittedName>
        <fullName evidence="2">Uncharacterized protein</fullName>
    </submittedName>
</protein>
<feature type="compositionally biased region" description="Low complexity" evidence="1">
    <location>
        <begin position="40"/>
        <end position="65"/>
    </location>
</feature>
<feature type="region of interest" description="Disordered" evidence="1">
    <location>
        <begin position="36"/>
        <end position="65"/>
    </location>
</feature>
<dbReference type="AlphaFoldDB" id="A0A5B7KKK0"/>
<proteinExistence type="predicted"/>
<gene>
    <name evidence="2" type="ORF">E2C01_101489</name>
</gene>
<name>A0A5B7KKK0_PORTR</name>
<comment type="caution">
    <text evidence="2">The sequence shown here is derived from an EMBL/GenBank/DDBJ whole genome shotgun (WGS) entry which is preliminary data.</text>
</comment>
<dbReference type="Proteomes" id="UP000324222">
    <property type="component" value="Unassembled WGS sequence"/>
</dbReference>
<organism evidence="2 3">
    <name type="scientific">Portunus trituberculatus</name>
    <name type="common">Swimming crab</name>
    <name type="synonym">Neptunus trituberculatus</name>
    <dbReference type="NCBI Taxonomy" id="210409"/>
    <lineage>
        <taxon>Eukaryota</taxon>
        <taxon>Metazoa</taxon>
        <taxon>Ecdysozoa</taxon>
        <taxon>Arthropoda</taxon>
        <taxon>Crustacea</taxon>
        <taxon>Multicrustacea</taxon>
        <taxon>Malacostraca</taxon>
        <taxon>Eumalacostraca</taxon>
        <taxon>Eucarida</taxon>
        <taxon>Decapoda</taxon>
        <taxon>Pleocyemata</taxon>
        <taxon>Brachyura</taxon>
        <taxon>Eubrachyura</taxon>
        <taxon>Portunoidea</taxon>
        <taxon>Portunidae</taxon>
        <taxon>Portuninae</taxon>
        <taxon>Portunus</taxon>
    </lineage>
</organism>
<accession>A0A5B7KKK0</accession>
<evidence type="ECO:0000313" key="3">
    <source>
        <dbReference type="Proteomes" id="UP000324222"/>
    </source>
</evidence>
<evidence type="ECO:0000256" key="1">
    <source>
        <dbReference type="SAM" id="MobiDB-lite"/>
    </source>
</evidence>
<evidence type="ECO:0000313" key="2">
    <source>
        <dbReference type="EMBL" id="MPD05729.1"/>
    </source>
</evidence>
<sequence>MATFFAKRGIRTRFYEVLSRLSQSIPAFPLSHAPHDACLTPEPETASPSPAANTTTTTTAAATAATAATRRQYALRIGG</sequence>
<dbReference type="EMBL" id="VSRR010147444">
    <property type="protein sequence ID" value="MPD05729.1"/>
    <property type="molecule type" value="Genomic_DNA"/>
</dbReference>